<reference evidence="9 10" key="1">
    <citation type="submission" date="2020-01" db="EMBL/GenBank/DDBJ databases">
        <title>Identification and distribution of gene clusters putatively required for synthesis of sphingolipid metabolism inhibitors in phylogenetically diverse species of the filamentous fungus Fusarium.</title>
        <authorList>
            <person name="Kim H.-S."/>
            <person name="Busman M."/>
            <person name="Brown D.W."/>
            <person name="Divon H."/>
            <person name="Uhlig S."/>
            <person name="Proctor R.H."/>
        </authorList>
    </citation>
    <scope>NUCLEOTIDE SEQUENCE [LARGE SCALE GENOMIC DNA]</scope>
    <source>
        <strain evidence="9 10">NRRL 20459</strain>
    </source>
</reference>
<gene>
    <name evidence="9" type="ORF">FALBO_9791</name>
</gene>
<keyword evidence="3" id="KW-0067">ATP-binding</keyword>
<evidence type="ECO:0000256" key="5">
    <source>
        <dbReference type="ARBA" id="ARBA00034808"/>
    </source>
</evidence>
<dbReference type="GO" id="GO:0005524">
    <property type="term" value="F:ATP binding"/>
    <property type="evidence" value="ECO:0007669"/>
    <property type="project" value="UniProtKB-KW"/>
</dbReference>
<dbReference type="Pfam" id="PF00271">
    <property type="entry name" value="Helicase_C"/>
    <property type="match status" value="1"/>
</dbReference>
<comment type="catalytic activity">
    <reaction evidence="4">
        <text>Couples ATP hydrolysis with the unwinding of duplex DNA by translocating in the 3'-5' direction.</text>
        <dbReference type="EC" id="5.6.2.4"/>
    </reaction>
</comment>
<dbReference type="GO" id="GO:0003676">
    <property type="term" value="F:nucleic acid binding"/>
    <property type="evidence" value="ECO:0007669"/>
    <property type="project" value="InterPro"/>
</dbReference>
<dbReference type="Pfam" id="PF00270">
    <property type="entry name" value="DEAD"/>
    <property type="match status" value="1"/>
</dbReference>
<dbReference type="OrthoDB" id="5075206at2759"/>
<dbReference type="PANTHER" id="PTHR13710:SF154">
    <property type="entry name" value="RECQ HELICASE, PUTATIVE (AFU_ORTHOLOGUE AFUA_6G14720)-RELATED"/>
    <property type="match status" value="1"/>
</dbReference>
<dbReference type="Proteomes" id="UP000554235">
    <property type="component" value="Unassembled WGS sequence"/>
</dbReference>
<feature type="compositionally biased region" description="Acidic residues" evidence="6">
    <location>
        <begin position="140"/>
        <end position="160"/>
    </location>
</feature>
<evidence type="ECO:0000259" key="8">
    <source>
        <dbReference type="PROSITE" id="PS51194"/>
    </source>
</evidence>
<sequence>MHDHMPAHGKRASQHTSLQPLWEACKLQTYFTAKGLIDYFVVEEEKSLLSPPSPPGTSVEPPPSKEEGRLFGDLKADVIQASRDLDNRAEVVQGIEESRADRVPWLVRTGFATHLRGLRDAEILSSYALPQSLDLGRWGDEDDDSDGDGDGDADDDDDVNTDLGRILTAADGTLRDAYTSCSETPPHGKMTQQRAKRLSNFRGGEDNMSSAKASKFREFKSGKSLDSYFRIAKQLLAYYYRVVFRGDGHFTRESEGQVLPGDVVEATTWQEKAMQGIINALRRQDETSRVRSGGGGGDEERDAELKRAVRAFYISLICHTVGSRPFRSAVLSFCAMLSRKKNPTRQQDNEQRMLCTWKKPGNFNSSLSSLVWVAQALLFDFVCFKKQDDEDGIPDMIDEICRRYFQQMAETPFGHILQWRLYLFAASSTDLTEHQARWSLDKETIDYRGIELHMDHVPQLVVSEFRQAHTLLHDELLFGMDDIAPIEAWRLHDDMDQDDFGASWMSHERNGEILAGTHDALLRQIEGKAALRRVFVRPDQNKHYDDGGETSLCPKAMAIYEAHVQEFLKRMLTLVQVPAGPPLRSPELLSITYANTGTRRRSVLIWEKMVLIHVRYHKSQEQTGTQRDNIRFLPPAIGNLLLTYLAYVPHLRQVFLRQGEPGALLSPYLWSKPGGQVWEDATVSSCLRRACARAMVPQFQVAWWRQAAASITKEKFSSKEQANFELGEIAASEEVEDEAELAFLAGMSNHGFRTFNHAYAGSTTLTTTNLLHRAYRASESWRGLFRIDQVLQGKRPRTVSETQSQGLLKACKKTRLRTRPTAKEEEITSIARTLYNDPELQLRRPGQRNAMLATVGPRASEQVIVVLATGSGKTLIFMVGAKVEGARTTILILPTVALRGNMLGRLDEVVLKHHVWYPGSTKSAPIVLVSAEAACTESFLEYANRLCDRQCLDRIVIDECHLTITAGSYRRSMSQLAWHVRRVRTQTVWLTATLPPVYQELFLEHNKLVRPHIVRESTNRPNIRYSIRREHGLGNLCERAAHLVQSYWARSDLFDNRRDRIIIYCPTKALVADLADMLGCPSYTAESGTEEEKMAIIERWLSAADSPVIVATSALGPGFDYPHIRLVLHVDAPSLLTDFSQESGRAGRDGKMAESIILLSAAWQPQLDRGSGPDREAMQLYLMREYCSRGILSQFLDEKPDWRWCMEGDELCGVCPKHHAQCRPPTLEFRLPQPPPDKTEAGQGRDNGSAGLAPSEMIFTGPAEVLRQVQACDEELSQYEGDLETMKGCCLYCRVEGRPFEHAAAACARRFDWIGAKKKALQDCQSKGKEWMDPHAVCWKCYQPQVICRAADPEYAGNKSCQYPDMVMPLCFGAFSRRGRTEWFLEHFNRSFKTCNEYMLWLGKGASLGGSRCVNANCVAALLLGELE</sequence>
<feature type="domain" description="Helicase ATP-binding" evidence="7">
    <location>
        <begin position="854"/>
        <end position="1012"/>
    </location>
</feature>
<dbReference type="InterPro" id="IPR011545">
    <property type="entry name" value="DEAD/DEAH_box_helicase_dom"/>
</dbReference>
<dbReference type="PANTHER" id="PTHR13710">
    <property type="entry name" value="DNA HELICASE RECQ FAMILY MEMBER"/>
    <property type="match status" value="1"/>
</dbReference>
<comment type="caution">
    <text evidence="9">The sequence shown here is derived from an EMBL/GenBank/DDBJ whole genome shotgun (WGS) entry which is preliminary data.</text>
</comment>
<dbReference type="SUPFAM" id="SSF52540">
    <property type="entry name" value="P-loop containing nucleoside triphosphate hydrolases"/>
    <property type="match status" value="1"/>
</dbReference>
<evidence type="ECO:0000256" key="3">
    <source>
        <dbReference type="ARBA" id="ARBA00022840"/>
    </source>
</evidence>
<dbReference type="GO" id="GO:0009378">
    <property type="term" value="F:four-way junction helicase activity"/>
    <property type="evidence" value="ECO:0007669"/>
    <property type="project" value="TreeGrafter"/>
</dbReference>
<dbReference type="GO" id="GO:0005737">
    <property type="term" value="C:cytoplasm"/>
    <property type="evidence" value="ECO:0007669"/>
    <property type="project" value="TreeGrafter"/>
</dbReference>
<organism evidence="9 10">
    <name type="scientific">Fusarium albosuccineum</name>
    <dbReference type="NCBI Taxonomy" id="1237068"/>
    <lineage>
        <taxon>Eukaryota</taxon>
        <taxon>Fungi</taxon>
        <taxon>Dikarya</taxon>
        <taxon>Ascomycota</taxon>
        <taxon>Pezizomycotina</taxon>
        <taxon>Sordariomycetes</taxon>
        <taxon>Hypocreomycetidae</taxon>
        <taxon>Hypocreales</taxon>
        <taxon>Nectriaceae</taxon>
        <taxon>Fusarium</taxon>
        <taxon>Fusarium decemcellulare species complex</taxon>
    </lineage>
</organism>
<dbReference type="EC" id="5.6.2.4" evidence="5"/>
<dbReference type="PROSITE" id="PS51192">
    <property type="entry name" value="HELICASE_ATP_BIND_1"/>
    <property type="match status" value="1"/>
</dbReference>
<proteinExistence type="inferred from homology"/>
<dbReference type="Gene3D" id="3.40.50.300">
    <property type="entry name" value="P-loop containing nucleotide triphosphate hydrolases"/>
    <property type="match status" value="2"/>
</dbReference>
<name>A0A8H4L5M5_9HYPO</name>
<dbReference type="PROSITE" id="PS51194">
    <property type="entry name" value="HELICASE_CTER"/>
    <property type="match status" value="1"/>
</dbReference>
<dbReference type="InterPro" id="IPR001650">
    <property type="entry name" value="Helicase_C-like"/>
</dbReference>
<evidence type="ECO:0000313" key="9">
    <source>
        <dbReference type="EMBL" id="KAF4463387.1"/>
    </source>
</evidence>
<dbReference type="GO" id="GO:0043138">
    <property type="term" value="F:3'-5' DNA helicase activity"/>
    <property type="evidence" value="ECO:0007669"/>
    <property type="project" value="UniProtKB-EC"/>
</dbReference>
<feature type="region of interest" description="Disordered" evidence="6">
    <location>
        <begin position="1227"/>
        <end position="1252"/>
    </location>
</feature>
<feature type="region of interest" description="Disordered" evidence="6">
    <location>
        <begin position="47"/>
        <end position="69"/>
    </location>
</feature>
<keyword evidence="10" id="KW-1185">Reference proteome</keyword>
<accession>A0A8H4L5M5</accession>
<dbReference type="EMBL" id="JAADYS010001366">
    <property type="protein sequence ID" value="KAF4463387.1"/>
    <property type="molecule type" value="Genomic_DNA"/>
</dbReference>
<feature type="domain" description="Helicase C-terminal" evidence="8">
    <location>
        <begin position="1049"/>
        <end position="1207"/>
    </location>
</feature>
<dbReference type="SMART" id="SM00487">
    <property type="entry name" value="DEXDc"/>
    <property type="match status" value="1"/>
</dbReference>
<evidence type="ECO:0000256" key="2">
    <source>
        <dbReference type="ARBA" id="ARBA00022741"/>
    </source>
</evidence>
<dbReference type="InterPro" id="IPR014001">
    <property type="entry name" value="Helicase_ATP-bd"/>
</dbReference>
<evidence type="ECO:0000256" key="1">
    <source>
        <dbReference type="ARBA" id="ARBA00005446"/>
    </source>
</evidence>
<evidence type="ECO:0000259" key="7">
    <source>
        <dbReference type="PROSITE" id="PS51192"/>
    </source>
</evidence>
<dbReference type="SMART" id="SM00490">
    <property type="entry name" value="HELICc"/>
    <property type="match status" value="1"/>
</dbReference>
<evidence type="ECO:0000256" key="4">
    <source>
        <dbReference type="ARBA" id="ARBA00034617"/>
    </source>
</evidence>
<comment type="similarity">
    <text evidence="1">Belongs to the helicase family. RecQ subfamily.</text>
</comment>
<feature type="region of interest" description="Disordered" evidence="6">
    <location>
        <begin position="135"/>
        <end position="161"/>
    </location>
</feature>
<evidence type="ECO:0000313" key="10">
    <source>
        <dbReference type="Proteomes" id="UP000554235"/>
    </source>
</evidence>
<dbReference type="GO" id="GO:0005694">
    <property type="term" value="C:chromosome"/>
    <property type="evidence" value="ECO:0007669"/>
    <property type="project" value="TreeGrafter"/>
</dbReference>
<evidence type="ECO:0000256" key="6">
    <source>
        <dbReference type="SAM" id="MobiDB-lite"/>
    </source>
</evidence>
<keyword evidence="2" id="KW-0547">Nucleotide-binding</keyword>
<protein>
    <recommendedName>
        <fullName evidence="5">DNA 3'-5' helicase</fullName>
        <ecNumber evidence="5">5.6.2.4</ecNumber>
    </recommendedName>
</protein>
<dbReference type="InterPro" id="IPR027417">
    <property type="entry name" value="P-loop_NTPase"/>
</dbReference>
<dbReference type="GO" id="GO:0000724">
    <property type="term" value="P:double-strand break repair via homologous recombination"/>
    <property type="evidence" value="ECO:0007669"/>
    <property type="project" value="TreeGrafter"/>
</dbReference>